<dbReference type="AlphaFoldDB" id="A0A5C5XPQ7"/>
<dbReference type="Gene3D" id="3.60.110.10">
    <property type="entry name" value="Carbon-nitrogen hydrolase"/>
    <property type="match status" value="1"/>
</dbReference>
<feature type="domain" description="Reverse transcriptase" evidence="3">
    <location>
        <begin position="62"/>
        <end position="388"/>
    </location>
</feature>
<evidence type="ECO:0000313" key="5">
    <source>
        <dbReference type="Proteomes" id="UP000316095"/>
    </source>
</evidence>
<gene>
    <name evidence="4" type="ORF">Pan54_51450</name>
</gene>
<accession>A0A5C5XPQ7</accession>
<feature type="region of interest" description="Disordered" evidence="2">
    <location>
        <begin position="1236"/>
        <end position="1270"/>
    </location>
</feature>
<comment type="caution">
    <text evidence="4">The sequence shown here is derived from an EMBL/GenBank/DDBJ whole genome shotgun (WGS) entry which is preliminary data.</text>
</comment>
<protein>
    <submittedName>
        <fullName evidence="4">Reverse transcriptase (RNA-dependent DNA polymerase)</fullName>
    </submittedName>
</protein>
<dbReference type="PROSITE" id="PS50878">
    <property type="entry name" value="RT_POL"/>
    <property type="match status" value="1"/>
</dbReference>
<dbReference type="CDD" id="cd01646">
    <property type="entry name" value="RT_Bac_retron_I"/>
    <property type="match status" value="1"/>
</dbReference>
<evidence type="ECO:0000256" key="1">
    <source>
        <dbReference type="ARBA" id="ARBA00034120"/>
    </source>
</evidence>
<comment type="similarity">
    <text evidence="1">Belongs to the bacterial reverse transcriptase family.</text>
</comment>
<evidence type="ECO:0000256" key="2">
    <source>
        <dbReference type="SAM" id="MobiDB-lite"/>
    </source>
</evidence>
<reference evidence="4 5" key="1">
    <citation type="submission" date="2019-02" db="EMBL/GenBank/DDBJ databases">
        <title>Deep-cultivation of Planctomycetes and their phenomic and genomic characterization uncovers novel biology.</title>
        <authorList>
            <person name="Wiegand S."/>
            <person name="Jogler M."/>
            <person name="Boedeker C."/>
            <person name="Pinto D."/>
            <person name="Vollmers J."/>
            <person name="Rivas-Marin E."/>
            <person name="Kohn T."/>
            <person name="Peeters S.H."/>
            <person name="Heuer A."/>
            <person name="Rast P."/>
            <person name="Oberbeckmann S."/>
            <person name="Bunk B."/>
            <person name="Jeske O."/>
            <person name="Meyerdierks A."/>
            <person name="Storesund J.E."/>
            <person name="Kallscheuer N."/>
            <person name="Luecker S."/>
            <person name="Lage O.M."/>
            <person name="Pohl T."/>
            <person name="Merkel B.J."/>
            <person name="Hornburger P."/>
            <person name="Mueller R.-W."/>
            <person name="Bruemmer F."/>
            <person name="Labrenz M."/>
            <person name="Spormann A.M."/>
            <person name="Op Den Camp H."/>
            <person name="Overmann J."/>
            <person name="Amann R."/>
            <person name="Jetten M.S.M."/>
            <person name="Mascher T."/>
            <person name="Medema M.H."/>
            <person name="Devos D.P."/>
            <person name="Kaster A.-K."/>
            <person name="Ovreas L."/>
            <person name="Rohde M."/>
            <person name="Galperin M.Y."/>
            <person name="Jogler C."/>
        </authorList>
    </citation>
    <scope>NUCLEOTIDE SEQUENCE [LARGE SCALE GENOMIC DNA]</scope>
    <source>
        <strain evidence="4 5">Pan54</strain>
    </source>
</reference>
<evidence type="ECO:0000259" key="3">
    <source>
        <dbReference type="PROSITE" id="PS50878"/>
    </source>
</evidence>
<keyword evidence="4" id="KW-0808">Transferase</keyword>
<organism evidence="4 5">
    <name type="scientific">Rubinisphaera italica</name>
    <dbReference type="NCBI Taxonomy" id="2527969"/>
    <lineage>
        <taxon>Bacteria</taxon>
        <taxon>Pseudomonadati</taxon>
        <taxon>Planctomycetota</taxon>
        <taxon>Planctomycetia</taxon>
        <taxon>Planctomycetales</taxon>
        <taxon>Planctomycetaceae</taxon>
        <taxon>Rubinisphaera</taxon>
    </lineage>
</organism>
<dbReference type="InterPro" id="IPR036526">
    <property type="entry name" value="C-N_Hydrolase_sf"/>
</dbReference>
<dbReference type="InterPro" id="IPR043502">
    <property type="entry name" value="DNA/RNA_pol_sf"/>
</dbReference>
<dbReference type="PANTHER" id="PTHR34047">
    <property type="entry name" value="NUCLEAR INTRON MATURASE 1, MITOCHONDRIAL-RELATED"/>
    <property type="match status" value="1"/>
</dbReference>
<dbReference type="GO" id="GO:0003964">
    <property type="term" value="F:RNA-directed DNA polymerase activity"/>
    <property type="evidence" value="ECO:0007669"/>
    <property type="project" value="UniProtKB-KW"/>
</dbReference>
<dbReference type="EMBL" id="SJPG01000001">
    <property type="protein sequence ID" value="TWT64383.1"/>
    <property type="molecule type" value="Genomic_DNA"/>
</dbReference>
<dbReference type="PANTHER" id="PTHR34047:SF8">
    <property type="entry name" value="PROTEIN YKFC"/>
    <property type="match status" value="1"/>
</dbReference>
<dbReference type="SUPFAM" id="SSF56317">
    <property type="entry name" value="Carbon-nitrogen hydrolase"/>
    <property type="match status" value="1"/>
</dbReference>
<dbReference type="InterPro" id="IPR000477">
    <property type="entry name" value="RT_dom"/>
</dbReference>
<sequence>MAKTPTNYSEVRPHPKFLHDQAVLVQAWKKSHAYIRSHNWYADSLELDVSAIRLRSLIDTWSDSLSISEISNYEPDSMRLVAAPKSSEWETSDGWKPKEKDKLRLRPLAHLSIREQTACMAVLICLADIVETEQGDPRLPLTVENQRNVVSYGHRLISRWADGSASFQWGNAKLYRQYFEDYQQFVRRPEKIRQQLFGDSESWAIVQIDLSQFYDLIPRDNLLEKLEALANEYWDNCEKVHERFFKGVKHLFDWRWHNADRSLSLEICGMKDGIGLPQGLAASGFFANAYLLDFDSEIIRLFGKKLTKRIWRIVDYCRYVDDMRFVVQFDKETPDDFRDEFEAMLQRLLDRFAEGLKLNQKKTVVMLGDSHSSNVPVAEAMQSVNNNVSGPLDVETARHALEMLDGLLAVSNSRKSQPAPEGTGNDELMRRVLAVEPDVRNDTLERFVAHRWRRVYRSLRVMADEESLTDSTMNIGRKILDQRARTFAVELLRKWILDPSNVRILRVSLDLFPVTDHLEVVLNLLHAHINKDDATDKRRLTAEYVGAEILRAGATETGFVRDDDELPGGTGIDAYRARLSEFATSVLDKEDASPWYLRQQALLFLAVNQQPQPISRKTTPENRHYGFLHGLLRGKWPTLAPKRPLASDVAVPLCLVAHRISGGKNSIATALAKWIGNSSNSVVTDHLRYIVEYDELFNSTMAKLSSKDRQFWKQIAVTAGYVSSFGTAKWEAIEGDENPYRLVDIITSDDNPFQQETAALRLMHELALQWGKPSQRRAAGQGVLTPSRIDIVCSSWERLADPGDSLSEITFEVRIGPVPSLGDERFAVPKWCRTSDSWKYEIGQIVRAAVIGKTDFTQPFMTKPLLSGVTKYRGVSSGWYKRKHGLFNDRQGLGHRLLAISPWLAELLGRLLEWPGTRQRRELVKLPTKFSDASLRRCIGNRLEELNGLYCRLSGMPLYPFPVQTTDDRETTGHLRVALVQTAIPKASEFGTADPALNEPATRRRHRRHVSAMLRLFMKLTEVREGYKNTKEKIDLVLFPELAVHSDDIFILERFADSLKCMVFCGLVFHPSPDNEDQLINTGLWIIPNQTSDGRSIRMIEQGKHHMTPEEISLGISSFRPCQWLIEYRKPNAESWKLSASICYDATDLRLAADLSQHSDAFIVSALNKDIGTFDTMVAALHYHMYQHVLLVNSAEFGGSTAQAPYKDHFRKVIMHHHGMDQASVSIFELDLDRFRNGHSETTPPPNYDGESIPKIKHPPAGLNRDCVGE</sequence>
<dbReference type="SUPFAM" id="SSF56672">
    <property type="entry name" value="DNA/RNA polymerases"/>
    <property type="match status" value="1"/>
</dbReference>
<dbReference type="Pfam" id="PF00078">
    <property type="entry name" value="RVT_1"/>
    <property type="match status" value="1"/>
</dbReference>
<dbReference type="OrthoDB" id="9793236at2"/>
<dbReference type="InterPro" id="IPR051083">
    <property type="entry name" value="GrpII_Intron_Splice-Mob/Def"/>
</dbReference>
<proteinExistence type="inferred from homology"/>
<keyword evidence="4" id="KW-0695">RNA-directed DNA polymerase</keyword>
<dbReference type="RefSeq" id="WP_146506100.1">
    <property type="nucleotide sequence ID" value="NZ_SJPG01000001.1"/>
</dbReference>
<evidence type="ECO:0000313" key="4">
    <source>
        <dbReference type="EMBL" id="TWT64383.1"/>
    </source>
</evidence>
<name>A0A5C5XPQ7_9PLAN</name>
<dbReference type="Proteomes" id="UP000316095">
    <property type="component" value="Unassembled WGS sequence"/>
</dbReference>
<keyword evidence="5" id="KW-1185">Reference proteome</keyword>
<keyword evidence="4" id="KW-0548">Nucleotidyltransferase</keyword>